<dbReference type="InterPro" id="IPR051177">
    <property type="entry name" value="CIK-Related_Protein"/>
</dbReference>
<dbReference type="GO" id="GO:0006409">
    <property type="term" value="P:tRNA export from nucleus"/>
    <property type="evidence" value="ECO:0007669"/>
    <property type="project" value="TreeGrafter"/>
</dbReference>
<accession>A0A8H3TPF1</accession>
<feature type="compositionally biased region" description="Polar residues" evidence="1">
    <location>
        <begin position="776"/>
        <end position="795"/>
    </location>
</feature>
<dbReference type="InterPro" id="IPR016024">
    <property type="entry name" value="ARM-type_fold"/>
</dbReference>
<evidence type="ECO:0000313" key="4">
    <source>
        <dbReference type="Proteomes" id="UP000620104"/>
    </source>
</evidence>
<reference evidence="3" key="1">
    <citation type="submission" date="2020-07" db="EMBL/GenBank/DDBJ databases">
        <title>Draft Genome Sequence of a Deep-Sea Yeast, Naganishia (Cryptococcus) liquefaciens strain N6.</title>
        <authorList>
            <person name="Han Y.W."/>
            <person name="Kajitani R."/>
            <person name="Morimoto H."/>
            <person name="Parhat M."/>
            <person name="Tsubouchi H."/>
            <person name="Bakenova O."/>
            <person name="Ogata M."/>
            <person name="Argunhan B."/>
            <person name="Aoki R."/>
            <person name="Kajiwara S."/>
            <person name="Itoh T."/>
            <person name="Iwasaki H."/>
        </authorList>
    </citation>
    <scope>NUCLEOTIDE SEQUENCE</scope>
    <source>
        <strain evidence="3">N6</strain>
    </source>
</reference>
<proteinExistence type="predicted"/>
<dbReference type="InterPro" id="IPR011989">
    <property type="entry name" value="ARM-like"/>
</dbReference>
<feature type="compositionally biased region" description="Basic and acidic residues" evidence="1">
    <location>
        <begin position="884"/>
        <end position="901"/>
    </location>
</feature>
<dbReference type="PANTHER" id="PTHR12984">
    <property type="entry name" value="SCY1-RELATED S/T PROTEIN KINASE-LIKE"/>
    <property type="match status" value="1"/>
</dbReference>
<name>A0A8H3TPF1_9TREE</name>
<dbReference type="SUPFAM" id="SSF48371">
    <property type="entry name" value="ARM repeat"/>
    <property type="match status" value="1"/>
</dbReference>
<dbReference type="GO" id="GO:0004672">
    <property type="term" value="F:protein kinase activity"/>
    <property type="evidence" value="ECO:0007669"/>
    <property type="project" value="InterPro"/>
</dbReference>
<feature type="domain" description="Protein kinase" evidence="2">
    <location>
        <begin position="21"/>
        <end position="310"/>
    </location>
</feature>
<dbReference type="Proteomes" id="UP000620104">
    <property type="component" value="Unassembled WGS sequence"/>
</dbReference>
<dbReference type="GO" id="GO:0005737">
    <property type="term" value="C:cytoplasm"/>
    <property type="evidence" value="ECO:0007669"/>
    <property type="project" value="TreeGrafter"/>
</dbReference>
<evidence type="ECO:0000256" key="1">
    <source>
        <dbReference type="SAM" id="MobiDB-lite"/>
    </source>
</evidence>
<feature type="region of interest" description="Disordered" evidence="1">
    <location>
        <begin position="656"/>
        <end position="722"/>
    </location>
</feature>
<protein>
    <recommendedName>
        <fullName evidence="2">Protein kinase domain-containing protein</fullName>
    </recommendedName>
</protein>
<dbReference type="EMBL" id="BLZA01000009">
    <property type="protein sequence ID" value="GHJ84812.1"/>
    <property type="molecule type" value="Genomic_DNA"/>
</dbReference>
<dbReference type="PROSITE" id="PS50011">
    <property type="entry name" value="PROTEIN_KINASE_DOM"/>
    <property type="match status" value="1"/>
</dbReference>
<evidence type="ECO:0000259" key="2">
    <source>
        <dbReference type="PROSITE" id="PS50011"/>
    </source>
</evidence>
<gene>
    <name evidence="3" type="ORF">NliqN6_1214</name>
</gene>
<feature type="region of interest" description="Disordered" evidence="1">
    <location>
        <begin position="774"/>
        <end position="802"/>
    </location>
</feature>
<feature type="compositionally biased region" description="Polar residues" evidence="1">
    <location>
        <begin position="656"/>
        <end position="696"/>
    </location>
</feature>
<dbReference type="InterPro" id="IPR000719">
    <property type="entry name" value="Prot_kinase_dom"/>
</dbReference>
<keyword evidence="4" id="KW-1185">Reference proteome</keyword>
<comment type="caution">
    <text evidence="3">The sequence shown here is derived from an EMBL/GenBank/DDBJ whole genome shotgun (WGS) entry which is preliminary data.</text>
</comment>
<dbReference type="Gene3D" id="1.25.10.10">
    <property type="entry name" value="Leucine-rich Repeat Variant"/>
    <property type="match status" value="1"/>
</dbReference>
<dbReference type="SUPFAM" id="SSF56112">
    <property type="entry name" value="Protein kinase-like (PK-like)"/>
    <property type="match status" value="1"/>
</dbReference>
<sequence>MNILRNIATAALQSTGVTFPFQVGDKLSLGPTNTPAFDNQIIWDIRSGVKKDDGTPLTLFVFDVTAQQPGGKDRRALFQLAKNALKKLRTIRHPNILKYIDSVETETHIYIATERVTSLGAVLQQWDEGNIVKGDAASRRKGREEWIAWGLRSIGTALAFLNAQPLSQHHSLLLPTSIFITPALEWKLAGFEVLSGKDDPQGVAWAAGLGVGLTPGGIGERIAPEVKKAGWSVLKDSDPAVTDTYLFALLIHTIYNPQQSLPDLTAAPTIATSGSIPRALFPIYKRMLNPNPRTRLSTTSFIPEVEQVGFWHGNNLVELVDSLEGFELASEGEKSALLRRIKESIATLPPPFLISKILPSLLHSLSLPSAPSSAILPLVLAIGRDVPEEKYKELVLEPVVRLYASPDRGTRMALLDGLVEYGDKLDKGMVNDKVWPHLITGFADTVAVIREATVKAIPIIAPKLSDRLLNNDLLRLLAKMQVDPEPSIRTNTCILLGRLAPLLGPNTKKKVLVAAFARSLKDSFVHARVAGLMALMATIEFYDKDDLAGKVVPNMSFTLVDREKLVRDQAFKAMQMFMAKLEAAAESMPDTVIPENASNGQAYGPSTTTMANGGNGASGNGLVHSATGAAGALAGWAIASLGKQLPVSEVHTTLSATPTQVQQPLSAQRSSSDIFQSNGQSGSTIPSRSATPSQATRLPPARKAGGMQLGGSASHARQAGNAAGSTSLVDTLAGEFEEDGDEVANAWGSNDLMDVNADGDDWSAFEEAPVPLISGSRAQNSEPRISQSSQRTKTSAMPDDPWAVPTPVVTSTSVPQPKQSSAAAISKPAVAKPVLPFVFSSASKTPTGNQDWAPPKETDWQNGGSSVAVDDKPSSANISLAGLSKEDKEKEMARRREERKARIAAMKKNKA</sequence>
<dbReference type="InterPro" id="IPR011009">
    <property type="entry name" value="Kinase-like_dom_sf"/>
</dbReference>
<dbReference type="AlphaFoldDB" id="A0A8H3TPF1"/>
<dbReference type="Gene3D" id="3.30.200.20">
    <property type="entry name" value="Phosphorylase Kinase, domain 1"/>
    <property type="match status" value="1"/>
</dbReference>
<dbReference type="OrthoDB" id="447103at2759"/>
<dbReference type="PANTHER" id="PTHR12984:SF3">
    <property type="entry name" value="N-TERMINAL KINASE-LIKE PROTEIN"/>
    <property type="match status" value="1"/>
</dbReference>
<dbReference type="GO" id="GO:0005524">
    <property type="term" value="F:ATP binding"/>
    <property type="evidence" value="ECO:0007669"/>
    <property type="project" value="InterPro"/>
</dbReference>
<feature type="region of interest" description="Disordered" evidence="1">
    <location>
        <begin position="842"/>
        <end position="911"/>
    </location>
</feature>
<evidence type="ECO:0000313" key="3">
    <source>
        <dbReference type="EMBL" id="GHJ84812.1"/>
    </source>
</evidence>
<dbReference type="Gene3D" id="1.10.510.10">
    <property type="entry name" value="Transferase(Phosphotransferase) domain 1"/>
    <property type="match status" value="1"/>
</dbReference>
<organism evidence="3 4">
    <name type="scientific">Naganishia liquefaciens</name>
    <dbReference type="NCBI Taxonomy" id="104408"/>
    <lineage>
        <taxon>Eukaryota</taxon>
        <taxon>Fungi</taxon>
        <taxon>Dikarya</taxon>
        <taxon>Basidiomycota</taxon>
        <taxon>Agaricomycotina</taxon>
        <taxon>Tremellomycetes</taxon>
        <taxon>Filobasidiales</taxon>
        <taxon>Filobasidiaceae</taxon>
        <taxon>Naganishia</taxon>
    </lineage>
</organism>